<name>A0A9P7UMM2_9AGAR</name>
<sequence>MLLAASLLSFVIPIQRVWALNISFPSPPTAAQDNTFLWTRDREDPGRVWARTQKLNEDGDFRDASWSDVSVPLDLSNSTGSAQIYFDRAGLSNVGSFDMPDNPNVNKLLQPYSFRNFNVSVNPTSAGTISGTLSTPPTVSASPTVGSTSPTQIPSNQKFAPNVAVIVGVILGFGTLATIGAIILYFRYRRRRISDMKPPSVTPFSNTKDYKITRTDIKERKRQMIGQRERLERELEAYEQASQVSNSRTGTVPDDINGSNEEDEIIQVSRRQLGLLTQRIAALEAFTMAPPDYSSCTSG</sequence>
<protein>
    <submittedName>
        <fullName evidence="4">Uncharacterized protein</fullName>
    </submittedName>
</protein>
<feature type="region of interest" description="Disordered" evidence="1">
    <location>
        <begin position="239"/>
        <end position="259"/>
    </location>
</feature>
<keyword evidence="2" id="KW-0812">Transmembrane</keyword>
<proteinExistence type="predicted"/>
<feature type="region of interest" description="Disordered" evidence="1">
    <location>
        <begin position="129"/>
        <end position="154"/>
    </location>
</feature>
<feature type="transmembrane region" description="Helical" evidence="2">
    <location>
        <begin position="163"/>
        <end position="186"/>
    </location>
</feature>
<feature type="signal peptide" evidence="3">
    <location>
        <begin position="1"/>
        <end position="19"/>
    </location>
</feature>
<dbReference type="RefSeq" id="XP_043003581.1">
    <property type="nucleotide sequence ID" value="XM_043158237.1"/>
</dbReference>
<evidence type="ECO:0000313" key="4">
    <source>
        <dbReference type="EMBL" id="KAG7087110.1"/>
    </source>
</evidence>
<keyword evidence="3" id="KW-0732">Signal</keyword>
<evidence type="ECO:0000256" key="2">
    <source>
        <dbReference type="SAM" id="Phobius"/>
    </source>
</evidence>
<comment type="caution">
    <text evidence="4">The sequence shown here is derived from an EMBL/GenBank/DDBJ whole genome shotgun (WGS) entry which is preliminary data.</text>
</comment>
<feature type="compositionally biased region" description="Polar residues" evidence="1">
    <location>
        <begin position="240"/>
        <end position="250"/>
    </location>
</feature>
<dbReference type="Proteomes" id="UP001049176">
    <property type="component" value="Chromosome 9"/>
</dbReference>
<keyword evidence="5" id="KW-1185">Reference proteome</keyword>
<dbReference type="AlphaFoldDB" id="A0A9P7UMM2"/>
<keyword evidence="2" id="KW-1133">Transmembrane helix</keyword>
<dbReference type="GeneID" id="66082166"/>
<evidence type="ECO:0000256" key="1">
    <source>
        <dbReference type="SAM" id="MobiDB-lite"/>
    </source>
</evidence>
<dbReference type="KEGG" id="more:E1B28_013091"/>
<dbReference type="OrthoDB" id="3018813at2759"/>
<gene>
    <name evidence="4" type="ORF">E1B28_013091</name>
</gene>
<feature type="chain" id="PRO_5040308133" evidence="3">
    <location>
        <begin position="20"/>
        <end position="299"/>
    </location>
</feature>
<accession>A0A9P7UMM2</accession>
<keyword evidence="2" id="KW-0472">Membrane</keyword>
<organism evidence="4 5">
    <name type="scientific">Marasmius oreades</name>
    <name type="common">fairy-ring Marasmius</name>
    <dbReference type="NCBI Taxonomy" id="181124"/>
    <lineage>
        <taxon>Eukaryota</taxon>
        <taxon>Fungi</taxon>
        <taxon>Dikarya</taxon>
        <taxon>Basidiomycota</taxon>
        <taxon>Agaricomycotina</taxon>
        <taxon>Agaricomycetes</taxon>
        <taxon>Agaricomycetidae</taxon>
        <taxon>Agaricales</taxon>
        <taxon>Marasmiineae</taxon>
        <taxon>Marasmiaceae</taxon>
        <taxon>Marasmius</taxon>
    </lineage>
</organism>
<dbReference type="EMBL" id="CM032189">
    <property type="protein sequence ID" value="KAG7087110.1"/>
    <property type="molecule type" value="Genomic_DNA"/>
</dbReference>
<evidence type="ECO:0000313" key="5">
    <source>
        <dbReference type="Proteomes" id="UP001049176"/>
    </source>
</evidence>
<reference evidence="4" key="1">
    <citation type="journal article" date="2021" name="Genome Biol. Evol.">
        <title>The assembled and annotated genome of the fairy-ring fungus Marasmius oreades.</title>
        <authorList>
            <person name="Hiltunen M."/>
            <person name="Ament-Velasquez S.L."/>
            <person name="Johannesson H."/>
        </authorList>
    </citation>
    <scope>NUCLEOTIDE SEQUENCE</scope>
    <source>
        <strain evidence="4">03SP1</strain>
    </source>
</reference>
<evidence type="ECO:0000256" key="3">
    <source>
        <dbReference type="SAM" id="SignalP"/>
    </source>
</evidence>